<dbReference type="InterPro" id="IPR029035">
    <property type="entry name" value="DHS-like_NAD/FAD-binding_dom"/>
</dbReference>
<evidence type="ECO:0000259" key="10">
    <source>
        <dbReference type="PROSITE" id="PS50305"/>
    </source>
</evidence>
<feature type="binding site" evidence="6">
    <location>
        <position position="324"/>
    </location>
    <ligand>
        <name>Zn(2+)</name>
        <dbReference type="ChEBI" id="CHEBI:29105"/>
    </ligand>
</feature>
<keyword evidence="5" id="KW-0520">NAD</keyword>
<dbReference type="Pfam" id="PF02148">
    <property type="entry name" value="zf-UBP"/>
    <property type="match status" value="1"/>
</dbReference>
<dbReference type="AlphaFoldDB" id="A0AAW2ZFG4"/>
<feature type="active site" description="Proton acceptor" evidence="6">
    <location>
        <position position="289"/>
    </location>
</feature>
<evidence type="ECO:0000313" key="12">
    <source>
        <dbReference type="Proteomes" id="UP001431209"/>
    </source>
</evidence>
<dbReference type="Gene3D" id="3.30.40.10">
    <property type="entry name" value="Zinc/RING finger domain, C3HC4 (zinc finger)"/>
    <property type="match status" value="1"/>
</dbReference>
<keyword evidence="2" id="KW-0808">Transferase</keyword>
<dbReference type="Gene3D" id="3.40.50.1220">
    <property type="entry name" value="TPP-binding domain"/>
    <property type="match status" value="1"/>
</dbReference>
<dbReference type="SUPFAM" id="SSF52467">
    <property type="entry name" value="DHS-like NAD/FAD-binding domain"/>
    <property type="match status" value="1"/>
</dbReference>
<dbReference type="EMBL" id="JAOPGA020001348">
    <property type="protein sequence ID" value="KAL0487545.1"/>
    <property type="molecule type" value="Genomic_DNA"/>
</dbReference>
<proteinExistence type="predicted"/>
<dbReference type="PANTHER" id="PTHR11085:SF6">
    <property type="entry name" value="NAD-DEPENDENT PROTEIN DEACETYLASE SIRTUIN-2"/>
    <property type="match status" value="1"/>
</dbReference>
<dbReference type="Proteomes" id="UP001431209">
    <property type="component" value="Unassembled WGS sequence"/>
</dbReference>
<evidence type="ECO:0000256" key="8">
    <source>
        <dbReference type="SAM" id="Coils"/>
    </source>
</evidence>
<dbReference type="GO" id="GO:0008270">
    <property type="term" value="F:zinc ion binding"/>
    <property type="evidence" value="ECO:0007669"/>
    <property type="project" value="UniProtKB-KW"/>
</dbReference>
<feature type="coiled-coil region" evidence="8">
    <location>
        <begin position="119"/>
        <end position="152"/>
    </location>
</feature>
<protein>
    <submittedName>
        <fullName evidence="11">NAD-dependent protein deacetylase sirtuin</fullName>
    </submittedName>
</protein>
<organism evidence="11 12">
    <name type="scientific">Acrasis kona</name>
    <dbReference type="NCBI Taxonomy" id="1008807"/>
    <lineage>
        <taxon>Eukaryota</taxon>
        <taxon>Discoba</taxon>
        <taxon>Heterolobosea</taxon>
        <taxon>Tetramitia</taxon>
        <taxon>Eutetramitia</taxon>
        <taxon>Acrasidae</taxon>
        <taxon>Acrasis</taxon>
    </lineage>
</organism>
<dbReference type="InterPro" id="IPR050134">
    <property type="entry name" value="NAD-dep_sirtuin_deacylases"/>
</dbReference>
<feature type="domain" description="UBP-type" evidence="9">
    <location>
        <begin position="8"/>
        <end position="108"/>
    </location>
</feature>
<dbReference type="PROSITE" id="PS50271">
    <property type="entry name" value="ZF_UBP"/>
    <property type="match status" value="1"/>
</dbReference>
<feature type="binding site" evidence="6">
    <location>
        <position position="297"/>
    </location>
    <ligand>
        <name>Zn(2+)</name>
        <dbReference type="ChEBI" id="CHEBI:29105"/>
    </ligand>
</feature>
<feature type="domain" description="Deacetylase sirtuin-type" evidence="10">
    <location>
        <begin position="159"/>
        <end position="429"/>
    </location>
</feature>
<keyword evidence="4 6" id="KW-0862">Zinc</keyword>
<evidence type="ECO:0000256" key="2">
    <source>
        <dbReference type="ARBA" id="ARBA00022679"/>
    </source>
</evidence>
<dbReference type="InterPro" id="IPR026590">
    <property type="entry name" value="Ssirtuin_cat_dom"/>
</dbReference>
<keyword evidence="7" id="KW-0863">Zinc-finger</keyword>
<keyword evidence="12" id="KW-1185">Reference proteome</keyword>
<dbReference type="PROSITE" id="PS50305">
    <property type="entry name" value="SIRTUIN"/>
    <property type="match status" value="1"/>
</dbReference>
<dbReference type="Pfam" id="PF02146">
    <property type="entry name" value="SIR2"/>
    <property type="match status" value="1"/>
</dbReference>
<dbReference type="GO" id="GO:0017136">
    <property type="term" value="F:histone deacetylase activity, NAD-dependent"/>
    <property type="evidence" value="ECO:0007669"/>
    <property type="project" value="TreeGrafter"/>
</dbReference>
<accession>A0AAW2ZFG4</accession>
<evidence type="ECO:0000313" key="11">
    <source>
        <dbReference type="EMBL" id="KAL0487545.1"/>
    </source>
</evidence>
<dbReference type="GO" id="GO:0005634">
    <property type="term" value="C:nucleus"/>
    <property type="evidence" value="ECO:0007669"/>
    <property type="project" value="TreeGrafter"/>
</dbReference>
<sequence length="439" mass="50417">MPFVSPKDDCPHVSSHVQVFDVIDENKIKEPCCNCKSTEENWMCLGCYRNFCSRYVNGHNHKHFETDHHAISISLSDLSFWCNLCESYIEDPILKKVSWEVHKAKFGHYPGELGADHEIENLLQQFDHIRIKEQEEKEQQELLKQLNAVKLQEEVSKQLSPRSEKIHAVADLINNDSTKNIIVLTGAGLSTAAGIPDFRTPGTGLYDNLQKYNLDDPTDIFTLSYFKKKPHAFFELTKDFISKDYKPTASHYFIKLLEDKNILLRNYTQNIDALEVKAKISADKLVQCHGSYDTATCLRCRESYKDINVVKEHLMRDKIDIPYCNKKEGCRGVIKPNVVFFGEDLPERFVSMVKPDCRKCDLMIVIGTSLTVYPVASIPGFVNSDCPRVLINMDLGGDFTKSSKFKNDYFLQGDINEIVLKMCDYLGWTQDLEKLIRQE</sequence>
<evidence type="ECO:0000256" key="6">
    <source>
        <dbReference type="PROSITE-ProRule" id="PRU00236"/>
    </source>
</evidence>
<dbReference type="InterPro" id="IPR003000">
    <property type="entry name" value="Sirtuin"/>
</dbReference>
<evidence type="ECO:0000256" key="4">
    <source>
        <dbReference type="ARBA" id="ARBA00022833"/>
    </source>
</evidence>
<evidence type="ECO:0000256" key="5">
    <source>
        <dbReference type="ARBA" id="ARBA00023027"/>
    </source>
</evidence>
<dbReference type="SUPFAM" id="SSF57850">
    <property type="entry name" value="RING/U-box"/>
    <property type="match status" value="1"/>
</dbReference>
<dbReference type="InterPro" id="IPR013083">
    <property type="entry name" value="Znf_RING/FYVE/PHD"/>
</dbReference>
<dbReference type="InterPro" id="IPR001607">
    <property type="entry name" value="Znf_UBP"/>
</dbReference>
<dbReference type="Gene3D" id="3.30.1600.10">
    <property type="entry name" value="SIR2/SIRT2 'Small Domain"/>
    <property type="match status" value="1"/>
</dbReference>
<feature type="binding site" evidence="6">
    <location>
        <position position="330"/>
    </location>
    <ligand>
        <name>Zn(2+)</name>
        <dbReference type="ChEBI" id="CHEBI:29105"/>
    </ligand>
</feature>
<comment type="caution">
    <text evidence="11">The sequence shown here is derived from an EMBL/GenBank/DDBJ whole genome shotgun (WGS) entry which is preliminary data.</text>
</comment>
<evidence type="ECO:0000256" key="3">
    <source>
        <dbReference type="ARBA" id="ARBA00022723"/>
    </source>
</evidence>
<evidence type="ECO:0000259" key="9">
    <source>
        <dbReference type="PROSITE" id="PS50271"/>
    </source>
</evidence>
<dbReference type="SMART" id="SM00290">
    <property type="entry name" value="ZnF_UBP"/>
    <property type="match status" value="1"/>
</dbReference>
<name>A0AAW2ZFG4_9EUKA</name>
<dbReference type="PANTHER" id="PTHR11085">
    <property type="entry name" value="NAD-DEPENDENT PROTEIN DEACYLASE SIRTUIN-5, MITOCHONDRIAL-RELATED"/>
    <property type="match status" value="1"/>
</dbReference>
<feature type="binding site" evidence="6">
    <location>
        <position position="300"/>
    </location>
    <ligand>
        <name>Zn(2+)</name>
        <dbReference type="ChEBI" id="CHEBI:29105"/>
    </ligand>
</feature>
<dbReference type="InterPro" id="IPR026591">
    <property type="entry name" value="Sirtuin_cat_small_dom_sf"/>
</dbReference>
<evidence type="ECO:0000256" key="1">
    <source>
        <dbReference type="ARBA" id="ARBA00001947"/>
    </source>
</evidence>
<gene>
    <name evidence="11" type="ORF">AKO1_000350</name>
</gene>
<evidence type="ECO:0000256" key="7">
    <source>
        <dbReference type="PROSITE-ProRule" id="PRU00502"/>
    </source>
</evidence>
<comment type="cofactor">
    <cofactor evidence="1">
        <name>Zn(2+)</name>
        <dbReference type="ChEBI" id="CHEBI:29105"/>
    </cofactor>
</comment>
<reference evidence="11 12" key="1">
    <citation type="submission" date="2024-03" db="EMBL/GenBank/DDBJ databases">
        <title>The Acrasis kona genome and developmental transcriptomes reveal deep origins of eukaryotic multicellular pathways.</title>
        <authorList>
            <person name="Sheikh S."/>
            <person name="Fu C.-J."/>
            <person name="Brown M.W."/>
            <person name="Baldauf S.L."/>
        </authorList>
    </citation>
    <scope>NUCLEOTIDE SEQUENCE [LARGE SCALE GENOMIC DNA]</scope>
    <source>
        <strain evidence="11 12">ATCC MYA-3509</strain>
    </source>
</reference>
<keyword evidence="3 6" id="KW-0479">Metal-binding</keyword>
<keyword evidence="8" id="KW-0175">Coiled coil</keyword>
<dbReference type="GO" id="GO:0070403">
    <property type="term" value="F:NAD+ binding"/>
    <property type="evidence" value="ECO:0007669"/>
    <property type="project" value="InterPro"/>
</dbReference>